<evidence type="ECO:0000313" key="1">
    <source>
        <dbReference type="EMBL" id="PPZ90978.1"/>
    </source>
</evidence>
<sequence>MKKYLSILIFPIIFSCNSLRTATFDQTAYQKTVEIKVEADKLIDISKEDYSLHEKDIENLKNQVAFILEYEKNRPNNEISYTMWELMNNKDKSLLMGYFELWKKNKTLSSSFSEEAKKQIDEAFSILLKYESSKTKENEANLLDIINMKK</sequence>
<dbReference type="RefSeq" id="WP_104793988.1">
    <property type="nucleotide sequence ID" value="NZ_PTPZ01000006.1"/>
</dbReference>
<reference evidence="1 2" key="1">
    <citation type="submission" date="2018-02" db="EMBL/GenBank/DDBJ databases">
        <title>Draft genome sequence of bacterial isolates from marine environment.</title>
        <authorList>
            <person name="Singh S.K."/>
            <person name="Hill R."/>
            <person name="Major S."/>
            <person name="Cai H."/>
            <person name="Li Y."/>
        </authorList>
    </citation>
    <scope>NUCLEOTIDE SEQUENCE [LARGE SCALE GENOMIC DNA]</scope>
    <source>
        <strain evidence="1 2">IMET F</strain>
    </source>
</reference>
<organism evidence="1 2">
    <name type="scientific">Cloacibacterium normanense</name>
    <dbReference type="NCBI Taxonomy" id="237258"/>
    <lineage>
        <taxon>Bacteria</taxon>
        <taxon>Pseudomonadati</taxon>
        <taxon>Bacteroidota</taxon>
        <taxon>Flavobacteriia</taxon>
        <taxon>Flavobacteriales</taxon>
        <taxon>Weeksellaceae</taxon>
    </lineage>
</organism>
<proteinExistence type="predicted"/>
<comment type="caution">
    <text evidence="1">The sequence shown here is derived from an EMBL/GenBank/DDBJ whole genome shotgun (WGS) entry which is preliminary data.</text>
</comment>
<protein>
    <recommendedName>
        <fullName evidence="3">Lipoprotein</fullName>
    </recommendedName>
</protein>
<dbReference type="EMBL" id="PTPZ01000006">
    <property type="protein sequence ID" value="PPZ90978.1"/>
    <property type="molecule type" value="Genomic_DNA"/>
</dbReference>
<gene>
    <name evidence="1" type="ORF">C3729_09865</name>
</gene>
<dbReference type="AlphaFoldDB" id="A0A2S7I314"/>
<evidence type="ECO:0000313" key="2">
    <source>
        <dbReference type="Proteomes" id="UP000238565"/>
    </source>
</evidence>
<dbReference type="Proteomes" id="UP000238565">
    <property type="component" value="Unassembled WGS sequence"/>
</dbReference>
<evidence type="ECO:0008006" key="3">
    <source>
        <dbReference type="Google" id="ProtNLM"/>
    </source>
</evidence>
<accession>A0A2S7I314</accession>
<dbReference type="PROSITE" id="PS51257">
    <property type="entry name" value="PROKAR_LIPOPROTEIN"/>
    <property type="match status" value="1"/>
</dbReference>
<name>A0A2S7I314_9FLAO</name>